<evidence type="ECO:0000256" key="2">
    <source>
        <dbReference type="ARBA" id="ARBA00022801"/>
    </source>
</evidence>
<evidence type="ECO:0008006" key="5">
    <source>
        <dbReference type="Google" id="ProtNLM"/>
    </source>
</evidence>
<dbReference type="GO" id="GO:0016787">
    <property type="term" value="F:hydrolase activity"/>
    <property type="evidence" value="ECO:0007669"/>
    <property type="project" value="UniProtKB-KW"/>
</dbReference>
<dbReference type="AlphaFoldDB" id="A0ABD0S3Y5"/>
<proteinExistence type="predicted"/>
<keyword evidence="2" id="KW-0378">Hydrolase</keyword>
<dbReference type="GO" id="GO:0004518">
    <property type="term" value="F:nuclease activity"/>
    <property type="evidence" value="ECO:0007669"/>
    <property type="project" value="UniProtKB-KW"/>
</dbReference>
<dbReference type="SUPFAM" id="SSF53098">
    <property type="entry name" value="Ribonuclease H-like"/>
    <property type="match status" value="1"/>
</dbReference>
<sequence length="155" mass="18613">MHTNRTFNAYISRYNISDYRTKYSGRPFHIVKKEAMNFMRGAILVGHSIHHDLRGLGIEVLQDDANNGRTPSLAFLSERFLRKKIRQNGQHSCMEDARTTLQLYGLVAKRWEADLNEELYDDFYDNCFNTYYDDVLHPWENDDYDDYDYDYLYFY</sequence>
<reference evidence="3 4" key="1">
    <citation type="submission" date="2024-06" db="EMBL/GenBank/DDBJ databases">
        <title>A chromosome-level genome assembly of beet webworm, Loxostege sticticalis.</title>
        <authorList>
            <person name="Zhang Y."/>
        </authorList>
    </citation>
    <scope>NUCLEOTIDE SEQUENCE [LARGE SCALE GENOMIC DNA]</scope>
    <source>
        <strain evidence="3">AQ028</strain>
        <tissue evidence="3">Male pupae</tissue>
    </source>
</reference>
<dbReference type="Gene3D" id="3.30.420.10">
    <property type="entry name" value="Ribonuclease H-like superfamily/Ribonuclease H"/>
    <property type="match status" value="1"/>
</dbReference>
<comment type="caution">
    <text evidence="3">The sequence shown here is derived from an EMBL/GenBank/DDBJ whole genome shotgun (WGS) entry which is preliminary data.</text>
</comment>
<dbReference type="PANTHER" id="PTHR12801">
    <property type="entry name" value="RNA EXONUCLEASE REXO1 / RECO3 FAMILY MEMBER-RELATED"/>
    <property type="match status" value="1"/>
</dbReference>
<evidence type="ECO:0000313" key="4">
    <source>
        <dbReference type="Proteomes" id="UP001549921"/>
    </source>
</evidence>
<organism evidence="3 4">
    <name type="scientific">Loxostege sticticalis</name>
    <name type="common">Beet webworm moth</name>
    <dbReference type="NCBI Taxonomy" id="481309"/>
    <lineage>
        <taxon>Eukaryota</taxon>
        <taxon>Metazoa</taxon>
        <taxon>Ecdysozoa</taxon>
        <taxon>Arthropoda</taxon>
        <taxon>Hexapoda</taxon>
        <taxon>Insecta</taxon>
        <taxon>Pterygota</taxon>
        <taxon>Neoptera</taxon>
        <taxon>Endopterygota</taxon>
        <taxon>Lepidoptera</taxon>
        <taxon>Glossata</taxon>
        <taxon>Ditrysia</taxon>
        <taxon>Pyraloidea</taxon>
        <taxon>Crambidae</taxon>
        <taxon>Pyraustinae</taxon>
        <taxon>Loxostege</taxon>
    </lineage>
</organism>
<name>A0ABD0S3Y5_LOXSC</name>
<evidence type="ECO:0000313" key="3">
    <source>
        <dbReference type="EMBL" id="KAL0803205.1"/>
    </source>
</evidence>
<accession>A0ABD0S3Y5</accession>
<keyword evidence="1" id="KW-0540">Nuclease</keyword>
<gene>
    <name evidence="3" type="ORF">ABMA28_017334</name>
</gene>
<evidence type="ECO:0000256" key="1">
    <source>
        <dbReference type="ARBA" id="ARBA00022722"/>
    </source>
</evidence>
<dbReference type="EMBL" id="JBEDNZ010000062">
    <property type="protein sequence ID" value="KAL0803205.1"/>
    <property type="molecule type" value="Genomic_DNA"/>
</dbReference>
<dbReference type="InterPro" id="IPR047021">
    <property type="entry name" value="REXO1/3/4-like"/>
</dbReference>
<dbReference type="InterPro" id="IPR036397">
    <property type="entry name" value="RNaseH_sf"/>
</dbReference>
<protein>
    <recommendedName>
        <fullName evidence="5">RNA exonuclease 4</fullName>
    </recommendedName>
</protein>
<dbReference type="InterPro" id="IPR012337">
    <property type="entry name" value="RNaseH-like_sf"/>
</dbReference>
<dbReference type="Proteomes" id="UP001549921">
    <property type="component" value="Unassembled WGS sequence"/>
</dbReference>